<comment type="caution">
    <text evidence="4">The sequence shown here is derived from an EMBL/GenBank/DDBJ whole genome shotgun (WGS) entry which is preliminary data.</text>
</comment>
<accession>A0A1V2H235</accession>
<dbReference type="EMBL" id="MLCO01000102">
    <property type="protein sequence ID" value="ONG53375.1"/>
    <property type="molecule type" value="Genomic_DNA"/>
</dbReference>
<gene>
    <name evidence="4" type="ORF">BKE38_12235</name>
</gene>
<dbReference type="RefSeq" id="WP_076957638.1">
    <property type="nucleotide sequence ID" value="NZ_MLCO01000102.1"/>
</dbReference>
<keyword evidence="2" id="KW-0012">Acyltransferase</keyword>
<evidence type="ECO:0000259" key="3">
    <source>
        <dbReference type="PROSITE" id="PS51186"/>
    </source>
</evidence>
<dbReference type="AlphaFoldDB" id="A0A1V2H235"/>
<keyword evidence="5" id="KW-1185">Reference proteome</keyword>
<dbReference type="Pfam" id="PF24553">
    <property type="entry name" value="Rv0428c_C"/>
    <property type="match status" value="1"/>
</dbReference>
<keyword evidence="1 4" id="KW-0808">Transferase</keyword>
<dbReference type="GO" id="GO:0016747">
    <property type="term" value="F:acyltransferase activity, transferring groups other than amino-acyl groups"/>
    <property type="evidence" value="ECO:0007669"/>
    <property type="project" value="InterPro"/>
</dbReference>
<dbReference type="InterPro" id="IPR050680">
    <property type="entry name" value="YpeA/RimI_acetyltransf"/>
</dbReference>
<dbReference type="InterPro" id="IPR016181">
    <property type="entry name" value="Acyl_CoA_acyltransferase"/>
</dbReference>
<name>A0A1V2H235_9PROT</name>
<dbReference type="PROSITE" id="PS51186">
    <property type="entry name" value="GNAT"/>
    <property type="match status" value="1"/>
</dbReference>
<dbReference type="Gene3D" id="3.40.630.30">
    <property type="match status" value="1"/>
</dbReference>
<dbReference type="SUPFAM" id="SSF55729">
    <property type="entry name" value="Acyl-CoA N-acyltransferases (Nat)"/>
    <property type="match status" value="1"/>
</dbReference>
<sequence>MQGKSWQGVSVAELERASHNAVPALRTAFDGPFLMRAFLGGTGRANAVSSLDPAPDAALTQRVDRIAGAYDKLGLTPRFRSTPLDPPGLQEALLERGYAEHDESVVMAGPLAGFAAPDAAVEFLPAPTEEWLAVLATADYQTEKRRAEKMQAPGMMLLPAAWLLLRLEGKAVAAGQVAADGQLLGFFDIATAPDFRRRGLGQRLLAAGAAWGQDQGARTGWLQVSASNTPAQALYARLGFAGIYNYRYFLLR</sequence>
<proteinExistence type="predicted"/>
<feature type="domain" description="N-acetyltransferase" evidence="3">
    <location>
        <begin position="118"/>
        <end position="252"/>
    </location>
</feature>
<dbReference type="InterPro" id="IPR056935">
    <property type="entry name" value="Rv0428c-like_C"/>
</dbReference>
<evidence type="ECO:0000256" key="2">
    <source>
        <dbReference type="ARBA" id="ARBA00023315"/>
    </source>
</evidence>
<evidence type="ECO:0000256" key="1">
    <source>
        <dbReference type="ARBA" id="ARBA00022679"/>
    </source>
</evidence>
<evidence type="ECO:0000313" key="5">
    <source>
        <dbReference type="Proteomes" id="UP000188879"/>
    </source>
</evidence>
<dbReference type="OrthoDB" id="9775595at2"/>
<dbReference type="PANTHER" id="PTHR43420:SF44">
    <property type="entry name" value="ACETYLTRANSFERASE YPEA"/>
    <property type="match status" value="1"/>
</dbReference>
<evidence type="ECO:0000313" key="4">
    <source>
        <dbReference type="EMBL" id="ONG53375.1"/>
    </source>
</evidence>
<dbReference type="InterPro" id="IPR000182">
    <property type="entry name" value="GNAT_dom"/>
</dbReference>
<protein>
    <submittedName>
        <fullName evidence="4">GNAT family N-acetyltransferase</fullName>
    </submittedName>
</protein>
<dbReference type="Proteomes" id="UP000188879">
    <property type="component" value="Unassembled WGS sequence"/>
</dbReference>
<organism evidence="4 5">
    <name type="scientific">Teichococcus deserti</name>
    <dbReference type="NCBI Taxonomy" id="1817963"/>
    <lineage>
        <taxon>Bacteria</taxon>
        <taxon>Pseudomonadati</taxon>
        <taxon>Pseudomonadota</taxon>
        <taxon>Alphaproteobacteria</taxon>
        <taxon>Acetobacterales</taxon>
        <taxon>Roseomonadaceae</taxon>
        <taxon>Roseomonas</taxon>
    </lineage>
</organism>
<dbReference type="PANTHER" id="PTHR43420">
    <property type="entry name" value="ACETYLTRANSFERASE"/>
    <property type="match status" value="1"/>
</dbReference>
<dbReference type="CDD" id="cd04301">
    <property type="entry name" value="NAT_SF"/>
    <property type="match status" value="1"/>
</dbReference>
<reference evidence="4 5" key="1">
    <citation type="submission" date="2016-10" db="EMBL/GenBank/DDBJ databases">
        <title>Draft Genome sequence of Roseomonas sp. strain M3.</title>
        <authorList>
            <person name="Subhash Y."/>
            <person name="Lee S."/>
        </authorList>
    </citation>
    <scope>NUCLEOTIDE SEQUENCE [LARGE SCALE GENOMIC DNA]</scope>
    <source>
        <strain evidence="4 5">M3</strain>
    </source>
</reference>